<feature type="region of interest" description="Disordered" evidence="1">
    <location>
        <begin position="193"/>
        <end position="215"/>
    </location>
</feature>
<comment type="caution">
    <text evidence="2">The sequence shown here is derived from an EMBL/GenBank/DDBJ whole genome shotgun (WGS) entry which is preliminary data.</text>
</comment>
<dbReference type="Proteomes" id="UP001249851">
    <property type="component" value="Unassembled WGS sequence"/>
</dbReference>
<dbReference type="AlphaFoldDB" id="A0AAD9VGB7"/>
<evidence type="ECO:0000256" key="1">
    <source>
        <dbReference type="SAM" id="MobiDB-lite"/>
    </source>
</evidence>
<protein>
    <submittedName>
        <fullName evidence="2">Uncharacterized protein</fullName>
    </submittedName>
</protein>
<name>A0AAD9VGB7_ACRCE</name>
<feature type="compositionally biased region" description="Basic and acidic residues" evidence="1">
    <location>
        <begin position="36"/>
        <end position="53"/>
    </location>
</feature>
<evidence type="ECO:0000313" key="3">
    <source>
        <dbReference type="Proteomes" id="UP001249851"/>
    </source>
</evidence>
<feature type="region of interest" description="Disordered" evidence="1">
    <location>
        <begin position="20"/>
        <end position="53"/>
    </location>
</feature>
<reference evidence="2" key="1">
    <citation type="journal article" date="2023" name="G3 (Bethesda)">
        <title>Whole genome assembly and annotation of the endangered Caribbean coral Acropora cervicornis.</title>
        <authorList>
            <person name="Selwyn J.D."/>
            <person name="Vollmer S.V."/>
        </authorList>
    </citation>
    <scope>NUCLEOTIDE SEQUENCE</scope>
    <source>
        <strain evidence="2">K2</strain>
    </source>
</reference>
<organism evidence="2 3">
    <name type="scientific">Acropora cervicornis</name>
    <name type="common">Staghorn coral</name>
    <dbReference type="NCBI Taxonomy" id="6130"/>
    <lineage>
        <taxon>Eukaryota</taxon>
        <taxon>Metazoa</taxon>
        <taxon>Cnidaria</taxon>
        <taxon>Anthozoa</taxon>
        <taxon>Hexacorallia</taxon>
        <taxon>Scleractinia</taxon>
        <taxon>Astrocoeniina</taxon>
        <taxon>Acroporidae</taxon>
        <taxon>Acropora</taxon>
    </lineage>
</organism>
<keyword evidence="3" id="KW-1185">Reference proteome</keyword>
<dbReference type="EMBL" id="JARQWQ010000003">
    <property type="protein sequence ID" value="KAK2572912.1"/>
    <property type="molecule type" value="Genomic_DNA"/>
</dbReference>
<proteinExistence type="predicted"/>
<gene>
    <name evidence="2" type="ORF">P5673_001924</name>
</gene>
<sequence>MKRFTKSLCDLPNFKKELEEKLNGKLPKPPSSRYSGETRKLGETKAVSQEHAESDLEKSLAARECKCVLQPNVEFDDSSLESADSYTAPISMDIQRLKEILYEHTKSTNFTPIIRHGNLKIDDVILTASKLKAEYSQRARTPSCSCALIQRNPFRNHRNVYEWITPSEKSKTCSAKLKKRAIVVRLPGMSDNLNDYNSDKTHGREKTNLSYRHKR</sequence>
<accession>A0AAD9VGB7</accession>
<reference evidence="2" key="2">
    <citation type="journal article" date="2023" name="Science">
        <title>Genomic signatures of disease resistance in endangered staghorn corals.</title>
        <authorList>
            <person name="Vollmer S.V."/>
            <person name="Selwyn J.D."/>
            <person name="Despard B.A."/>
            <person name="Roesel C.L."/>
        </authorList>
    </citation>
    <scope>NUCLEOTIDE SEQUENCE</scope>
    <source>
        <strain evidence="2">K2</strain>
    </source>
</reference>
<evidence type="ECO:0000313" key="2">
    <source>
        <dbReference type="EMBL" id="KAK2572912.1"/>
    </source>
</evidence>
<feature type="compositionally biased region" description="Basic and acidic residues" evidence="1">
    <location>
        <begin position="197"/>
        <end position="207"/>
    </location>
</feature>